<feature type="compositionally biased region" description="Acidic residues" evidence="1">
    <location>
        <begin position="157"/>
        <end position="169"/>
    </location>
</feature>
<dbReference type="Pfam" id="PF03430">
    <property type="entry name" value="TATR"/>
    <property type="match status" value="1"/>
</dbReference>
<feature type="region of interest" description="Disordered" evidence="1">
    <location>
        <begin position="78"/>
        <end position="181"/>
    </location>
</feature>
<evidence type="ECO:0000256" key="1">
    <source>
        <dbReference type="SAM" id="MobiDB-lite"/>
    </source>
</evidence>
<gene>
    <name evidence="2" type="primary">ie-1</name>
</gene>
<dbReference type="RefSeq" id="YP_001650917.1">
    <property type="nucleotide sequence ID" value="NC_010276.1"/>
</dbReference>
<accession>B0FDM5</accession>
<protein>
    <submittedName>
        <fullName evidence="2">Immediate early 1</fullName>
    </submittedName>
</protein>
<evidence type="ECO:0000313" key="2">
    <source>
        <dbReference type="EMBL" id="ABY65733.1"/>
    </source>
</evidence>
<reference evidence="2 3" key="1">
    <citation type="submission" date="2007-11" db="EMBL/GenBank/DDBJ databases">
        <title>Sequence and organization of Orgyia leucostigma nucleopolyhedrovirus genome.</title>
        <authorList>
            <person name="Eveleigh R.J.M."/>
            <person name="Lapointe R."/>
            <person name="Graham R.I."/>
            <person name="Lauzon H.A.M."/>
            <person name="Pavlik L."/>
            <person name="Arif B.M."/>
            <person name="Lucarotti C.J."/>
        </authorList>
    </citation>
    <scope>NUCLEOTIDE SEQUENCE [LARGE SCALE GENOMIC DNA]</scope>
    <source>
        <strain evidence="2">CFS-77</strain>
    </source>
</reference>
<dbReference type="EMBL" id="EU309041">
    <property type="protein sequence ID" value="ABY65733.1"/>
    <property type="molecule type" value="Genomic_DNA"/>
</dbReference>
<organism evidence="2 3">
    <name type="scientific">Orgyia leucostigma nucleopolyhedrovirus</name>
    <dbReference type="NCBI Taxonomy" id="490711"/>
    <lineage>
        <taxon>Viruses</taxon>
        <taxon>Viruses incertae sedis</taxon>
        <taxon>Naldaviricetes</taxon>
        <taxon>Lefavirales</taxon>
        <taxon>Baculoviridae</taxon>
        <taxon>Alphabaculovirus</taxon>
        <taxon>Alphabaculovirus orleucostigmae</taxon>
    </lineage>
</organism>
<sequence>MNNSYKKYVDNSVTPNRDNLAVASVEDYYCDAFNFIQQDLSLENLVNQSEQINNDYDKHGMTGNAVSIAASTIIAQQQQQHVESPTVSYGKGKKIKMSKRQLSDTGFDSSSSSSADEMVETTTPSPRKTGCKRMKTMYKSPKEINAENYIHKYNSNNDDDDDSDDGENTNDEKEINSDDNGMNVNTKKYVCVKKVRGRYNRAIRPKVDVSKAVELVKDSDTAAFAVINNQVVKSKCDVENLSKIILDERDRKFAGHMTNMSYYMFVVCKPRDPADRFRLFYANCVNSVTLEYAGRYSNVDRLVMVVSYDKFRFMISYQLLKDLNVPIPQSDDFNSSVYTQKAIRECHFNEVKDFEFLTLLTNTFNLDMTYVRVKTTLMFASLGEYKTNLILDTLNSMHVNKNLYTLPFNLENKEVVVPENVMGNDVYPYIDSVVKLSREMRFKKMDLPRPNDDRAAVALVLDHLKFWLRDKNTKSSDFKSKECFFIYKYGSVVRLLYDAQNANVNKLVKIKKENSACSALIEEYLNVSGIDDNSENFILFSTKFDERITIIKFGVNYLWLTSVIKNIIPIDIIHSYKKHNHHIFNMNKLNRKEINNRHNGMIKLLAFYTGQFLTMDQVIDIAQNNFACTYTNKNYVNNN</sequence>
<keyword evidence="3" id="KW-1185">Reference proteome</keyword>
<name>B0FDM5_9ABAC</name>
<dbReference type="OrthoDB" id="9961at10239"/>
<dbReference type="Proteomes" id="UP000203316">
    <property type="component" value="Segment"/>
</dbReference>
<dbReference type="KEGG" id="vg:5850528"/>
<proteinExistence type="predicted"/>
<dbReference type="GeneID" id="5850528"/>
<evidence type="ECO:0000313" key="3">
    <source>
        <dbReference type="Proteomes" id="UP000203316"/>
    </source>
</evidence>
<dbReference type="InterPro" id="IPR005092">
    <property type="entry name" value="TATR"/>
</dbReference>